<name>A0A914QLS3_9BILA</name>
<feature type="compositionally biased region" description="Basic and acidic residues" evidence="1">
    <location>
        <begin position="20"/>
        <end position="48"/>
    </location>
</feature>
<dbReference type="WBParaSite" id="PDA_v2.g30697.t1">
    <property type="protein sequence ID" value="PDA_v2.g30697.t1"/>
    <property type="gene ID" value="PDA_v2.g30697"/>
</dbReference>
<dbReference type="AlphaFoldDB" id="A0A914QLS3"/>
<keyword evidence="2" id="KW-1185">Reference proteome</keyword>
<evidence type="ECO:0000313" key="3">
    <source>
        <dbReference type="WBParaSite" id="PDA_v2.g30697.t1"/>
    </source>
</evidence>
<proteinExistence type="predicted"/>
<feature type="region of interest" description="Disordered" evidence="1">
    <location>
        <begin position="1"/>
        <end position="60"/>
    </location>
</feature>
<protein>
    <submittedName>
        <fullName evidence="3">Uncharacterized protein</fullName>
    </submittedName>
</protein>
<organism evidence="2 3">
    <name type="scientific">Panagrolaimus davidi</name>
    <dbReference type="NCBI Taxonomy" id="227884"/>
    <lineage>
        <taxon>Eukaryota</taxon>
        <taxon>Metazoa</taxon>
        <taxon>Ecdysozoa</taxon>
        <taxon>Nematoda</taxon>
        <taxon>Chromadorea</taxon>
        <taxon>Rhabditida</taxon>
        <taxon>Tylenchina</taxon>
        <taxon>Panagrolaimomorpha</taxon>
        <taxon>Panagrolaimoidea</taxon>
        <taxon>Panagrolaimidae</taxon>
        <taxon>Panagrolaimus</taxon>
    </lineage>
</organism>
<dbReference type="Proteomes" id="UP000887578">
    <property type="component" value="Unplaced"/>
</dbReference>
<evidence type="ECO:0000256" key="1">
    <source>
        <dbReference type="SAM" id="MobiDB-lite"/>
    </source>
</evidence>
<sequence length="155" mass="17840">MLIGVPQPNVQNDESDIIDDEHVSKEKQCNEKAVESKKGKNDDSKQETMKLQQNIPDDTTRKNEIYNTDITFSEDSDVKITTSIIENETKGSYSNETYKNCIATKTCCDKKVTFDKNFVTKDEFEHLEREFKEIKVQMTKLQNSLETFIASQIIA</sequence>
<reference evidence="3" key="1">
    <citation type="submission" date="2022-11" db="UniProtKB">
        <authorList>
            <consortium name="WormBaseParasite"/>
        </authorList>
    </citation>
    <scope>IDENTIFICATION</scope>
</reference>
<evidence type="ECO:0000313" key="2">
    <source>
        <dbReference type="Proteomes" id="UP000887578"/>
    </source>
</evidence>
<accession>A0A914QLS3</accession>